<dbReference type="Pfam" id="PF13306">
    <property type="entry name" value="LRR_5"/>
    <property type="match status" value="2"/>
</dbReference>
<evidence type="ECO:0008006" key="3">
    <source>
        <dbReference type="Google" id="ProtNLM"/>
    </source>
</evidence>
<dbReference type="InterPro" id="IPR032675">
    <property type="entry name" value="LRR_dom_sf"/>
</dbReference>
<name>A0AAD2G4F4_9STRA</name>
<evidence type="ECO:0000313" key="2">
    <source>
        <dbReference type="Proteomes" id="UP001295423"/>
    </source>
</evidence>
<dbReference type="Gene3D" id="3.80.10.10">
    <property type="entry name" value="Ribonuclease Inhibitor"/>
    <property type="match status" value="2"/>
</dbReference>
<sequence>MEVTEYRFQGNEGEVVPERVQKLTFHPWIRFLPDDLCTNRTHLREVTLPQGLIKIGRDAFSDCTSLFAIKICGAVEYIENYAFMACEGLVKIEFESSSSSAHRLTIGEFAFHSCLALERIKLPSSVNTIANSGFESCLVLLEADLSATSITKISREVFAHCHNLQNVSLPNSLERICYNGFYDCGCLVTVIVPLGSQSIKIEDAAFDDCSSLANIVLPKGSKAQTDSFDYCALLQNRFGEEADSIVDGLVARFDGFPVHRLCYDHSSVTAQELGQCIERSKDEGSPLVDEFGMTPFHVLFTTVGSRQDLLEVLLEKYPYNALGWRDANDKLASEYFLVSKTWTRENEILLQIILQRGIVDPIVRWGAPSWRRAMQNKVQDILSHEVSKEQRASLCTAAYSAFAKYEGMEATSILEMALWKAQLKGGLNNATPQQQALEREECRCVCGSDGVIPSVTMFLGIS</sequence>
<protein>
    <recommendedName>
        <fullName evidence="3">Leucine-rich repeat domain-containing protein</fullName>
    </recommendedName>
</protein>
<comment type="caution">
    <text evidence="1">The sequence shown here is derived from an EMBL/GenBank/DDBJ whole genome shotgun (WGS) entry which is preliminary data.</text>
</comment>
<gene>
    <name evidence="1" type="ORF">CYCCA115_LOCUS19631</name>
</gene>
<dbReference type="InterPro" id="IPR053139">
    <property type="entry name" value="Surface_bspA-like"/>
</dbReference>
<dbReference type="PANTHER" id="PTHR45661:SF3">
    <property type="entry name" value="IG-LIKE DOMAIN-CONTAINING PROTEIN"/>
    <property type="match status" value="1"/>
</dbReference>
<dbReference type="EMBL" id="CAKOGP040002103">
    <property type="protein sequence ID" value="CAJ1962326.1"/>
    <property type="molecule type" value="Genomic_DNA"/>
</dbReference>
<dbReference type="InterPro" id="IPR026906">
    <property type="entry name" value="LRR_5"/>
</dbReference>
<organism evidence="1 2">
    <name type="scientific">Cylindrotheca closterium</name>
    <dbReference type="NCBI Taxonomy" id="2856"/>
    <lineage>
        <taxon>Eukaryota</taxon>
        <taxon>Sar</taxon>
        <taxon>Stramenopiles</taxon>
        <taxon>Ochrophyta</taxon>
        <taxon>Bacillariophyta</taxon>
        <taxon>Bacillariophyceae</taxon>
        <taxon>Bacillariophycidae</taxon>
        <taxon>Bacillariales</taxon>
        <taxon>Bacillariaceae</taxon>
        <taxon>Cylindrotheca</taxon>
    </lineage>
</organism>
<evidence type="ECO:0000313" key="1">
    <source>
        <dbReference type="EMBL" id="CAJ1962326.1"/>
    </source>
</evidence>
<proteinExistence type="predicted"/>
<dbReference type="SUPFAM" id="SSF52058">
    <property type="entry name" value="L domain-like"/>
    <property type="match status" value="1"/>
</dbReference>
<reference evidence="1" key="1">
    <citation type="submission" date="2023-08" db="EMBL/GenBank/DDBJ databases">
        <authorList>
            <person name="Audoor S."/>
            <person name="Bilcke G."/>
        </authorList>
    </citation>
    <scope>NUCLEOTIDE SEQUENCE</scope>
</reference>
<dbReference type="AlphaFoldDB" id="A0AAD2G4F4"/>
<keyword evidence="2" id="KW-1185">Reference proteome</keyword>
<dbReference type="Proteomes" id="UP001295423">
    <property type="component" value="Unassembled WGS sequence"/>
</dbReference>
<accession>A0AAD2G4F4</accession>
<dbReference type="PANTHER" id="PTHR45661">
    <property type="entry name" value="SURFACE ANTIGEN"/>
    <property type="match status" value="1"/>
</dbReference>